<organism evidence="1 2">
    <name type="scientific">Linderina macrospora</name>
    <dbReference type="NCBI Taxonomy" id="4868"/>
    <lineage>
        <taxon>Eukaryota</taxon>
        <taxon>Fungi</taxon>
        <taxon>Fungi incertae sedis</taxon>
        <taxon>Zoopagomycota</taxon>
        <taxon>Kickxellomycotina</taxon>
        <taxon>Kickxellomycetes</taxon>
        <taxon>Kickxellales</taxon>
        <taxon>Kickxellaceae</taxon>
        <taxon>Linderina</taxon>
    </lineage>
</organism>
<feature type="non-terminal residue" evidence="1">
    <location>
        <position position="1"/>
    </location>
</feature>
<comment type="caution">
    <text evidence="1">The sequence shown here is derived from an EMBL/GenBank/DDBJ whole genome shotgun (WGS) entry which is preliminary data.</text>
</comment>
<sequence>PGTKSFVVFVVCAYLLLPGLCLLYNLIIVTCVVLLLLKKQREINKTLGKISAESHALLASSSDGGKGVAKLHHEEQRLKAARSVYNAAIRIALYPFAPLAWLCCNIAYYHIQYFITMTYKSDVPKLVSMQQMAWAAHPSIMYANFLVFVTDPSVVRVIKEVARSLTAKFPSLARRKDIRVGPNQLSVADTSHSESGNTQTLGSMKTQESVYHLSFPEPGDEESAIQAHSTAIDSSSSVLLHRNSISQAEADELLKHM</sequence>
<gene>
    <name evidence="1" type="ORF">FBU59_006194</name>
</gene>
<protein>
    <submittedName>
        <fullName evidence="1">Uncharacterized protein</fullName>
    </submittedName>
</protein>
<keyword evidence="2" id="KW-1185">Reference proteome</keyword>
<evidence type="ECO:0000313" key="1">
    <source>
        <dbReference type="EMBL" id="KAJ1932955.1"/>
    </source>
</evidence>
<proteinExistence type="predicted"/>
<name>A0ACC1J0M3_9FUNG</name>
<dbReference type="Proteomes" id="UP001150603">
    <property type="component" value="Unassembled WGS sequence"/>
</dbReference>
<reference evidence="1" key="1">
    <citation type="submission" date="2022-07" db="EMBL/GenBank/DDBJ databases">
        <title>Phylogenomic reconstructions and comparative analyses of Kickxellomycotina fungi.</title>
        <authorList>
            <person name="Reynolds N.K."/>
            <person name="Stajich J.E."/>
            <person name="Barry K."/>
            <person name="Grigoriev I.V."/>
            <person name="Crous P."/>
            <person name="Smith M.E."/>
        </authorList>
    </citation>
    <scope>NUCLEOTIDE SEQUENCE</scope>
    <source>
        <strain evidence="1">NRRL 5244</strain>
    </source>
</reference>
<evidence type="ECO:0000313" key="2">
    <source>
        <dbReference type="Proteomes" id="UP001150603"/>
    </source>
</evidence>
<dbReference type="EMBL" id="JANBPW010005287">
    <property type="protein sequence ID" value="KAJ1932955.1"/>
    <property type="molecule type" value="Genomic_DNA"/>
</dbReference>
<accession>A0ACC1J0M3</accession>